<keyword evidence="2" id="KW-0520">NAD</keyword>
<dbReference type="InterPro" id="IPR039697">
    <property type="entry name" value="Alcohol_dehydrogenase_Fe"/>
</dbReference>
<reference evidence="5 6" key="1">
    <citation type="journal article" date="2015" name="Genome Announc.">
        <title>Draft Genome Sequence and Gene Annotation of the Entomopathogenic Fungus Verticillium hemipterigenum.</title>
        <authorList>
            <person name="Horn F."/>
            <person name="Habel A."/>
            <person name="Scharf D.H."/>
            <person name="Dworschak J."/>
            <person name="Brakhage A.A."/>
            <person name="Guthke R."/>
            <person name="Hertweck C."/>
            <person name="Linde J."/>
        </authorList>
    </citation>
    <scope>NUCLEOTIDE SEQUENCE [LARGE SCALE GENOMIC DNA]</scope>
</reference>
<dbReference type="GO" id="GO:0004022">
    <property type="term" value="F:alcohol dehydrogenase (NAD+) activity"/>
    <property type="evidence" value="ECO:0007669"/>
    <property type="project" value="TreeGrafter"/>
</dbReference>
<feature type="domain" description="Fe-containing alcohol dehydrogenase-like C-terminal" evidence="4">
    <location>
        <begin position="168"/>
        <end position="350"/>
    </location>
</feature>
<dbReference type="Gene3D" id="1.20.1090.10">
    <property type="entry name" value="Dehydroquinate synthase-like - alpha domain"/>
    <property type="match status" value="1"/>
</dbReference>
<evidence type="ECO:0000256" key="2">
    <source>
        <dbReference type="ARBA" id="ARBA00023027"/>
    </source>
</evidence>
<dbReference type="AlphaFoldDB" id="A0A0A1SXG5"/>
<dbReference type="SUPFAM" id="SSF56796">
    <property type="entry name" value="Dehydroquinate synthase-like"/>
    <property type="match status" value="1"/>
</dbReference>
<dbReference type="CDD" id="cd08177">
    <property type="entry name" value="MAR"/>
    <property type="match status" value="1"/>
</dbReference>
<evidence type="ECO:0000259" key="3">
    <source>
        <dbReference type="Pfam" id="PF00465"/>
    </source>
</evidence>
<dbReference type="GO" id="GO:0046872">
    <property type="term" value="F:metal ion binding"/>
    <property type="evidence" value="ECO:0007669"/>
    <property type="project" value="InterPro"/>
</dbReference>
<dbReference type="PANTHER" id="PTHR11496">
    <property type="entry name" value="ALCOHOL DEHYDROGENASE"/>
    <property type="match status" value="1"/>
</dbReference>
<evidence type="ECO:0000259" key="4">
    <source>
        <dbReference type="Pfam" id="PF25137"/>
    </source>
</evidence>
<dbReference type="Pfam" id="PF25137">
    <property type="entry name" value="ADH_Fe_C"/>
    <property type="match status" value="1"/>
</dbReference>
<dbReference type="HOGENOM" id="CLU_007207_0_1_1"/>
<gene>
    <name evidence="5" type="ORF">VHEMI03059</name>
</gene>
<dbReference type="Proteomes" id="UP000039046">
    <property type="component" value="Unassembled WGS sequence"/>
</dbReference>
<evidence type="ECO:0000313" key="6">
    <source>
        <dbReference type="Proteomes" id="UP000039046"/>
    </source>
</evidence>
<accession>A0A0A1SXG5</accession>
<dbReference type="Pfam" id="PF00465">
    <property type="entry name" value="Fe-ADH"/>
    <property type="match status" value="1"/>
</dbReference>
<proteinExistence type="predicted"/>
<evidence type="ECO:0000256" key="1">
    <source>
        <dbReference type="ARBA" id="ARBA00023002"/>
    </source>
</evidence>
<dbReference type="InterPro" id="IPR034786">
    <property type="entry name" value="MAR"/>
</dbReference>
<dbReference type="GO" id="GO:0018506">
    <property type="term" value="F:maleylacetate reductase activity"/>
    <property type="evidence" value="ECO:0007669"/>
    <property type="project" value="InterPro"/>
</dbReference>
<evidence type="ECO:0000313" key="5">
    <source>
        <dbReference type="EMBL" id="CEJ83026.1"/>
    </source>
</evidence>
<dbReference type="GO" id="GO:0005739">
    <property type="term" value="C:mitochondrion"/>
    <property type="evidence" value="ECO:0007669"/>
    <property type="project" value="TreeGrafter"/>
</dbReference>
<dbReference type="PANTHER" id="PTHR11496:SF105">
    <property type="entry name" value="REDUCTASE, PUTATIVE (AFU_ORTHOLOGUE AFUA_6G07090)-RELATED"/>
    <property type="match status" value="1"/>
</dbReference>
<dbReference type="STRING" id="1531966.A0A0A1SXG5"/>
<name>A0A0A1SXG5_9HYPO</name>
<organism evidence="5 6">
    <name type="scientific">[Torrubiella] hemipterigena</name>
    <dbReference type="NCBI Taxonomy" id="1531966"/>
    <lineage>
        <taxon>Eukaryota</taxon>
        <taxon>Fungi</taxon>
        <taxon>Dikarya</taxon>
        <taxon>Ascomycota</taxon>
        <taxon>Pezizomycotina</taxon>
        <taxon>Sordariomycetes</taxon>
        <taxon>Hypocreomycetidae</taxon>
        <taxon>Hypocreales</taxon>
        <taxon>Clavicipitaceae</taxon>
        <taxon>Clavicipitaceae incertae sedis</taxon>
        <taxon>'Torrubiella' clade</taxon>
    </lineage>
</organism>
<keyword evidence="6" id="KW-1185">Reference proteome</keyword>
<dbReference type="InterPro" id="IPR001670">
    <property type="entry name" value="ADH_Fe/GldA"/>
</dbReference>
<sequence length="360" mass="38335">MSSLQNFTYTSKTPRVVFGSGSISSITAELSSLSCSRPLILCTPRQTRLAQLVDFHLTEFFADIYSHATKHTPKSITNNAIDFAKSHRVDAVISIGGGSTIGLGKACAYHGGFKHICIPTTYSGSEVTPILGETIDGVKTTRSDPAIVPDTVIYDVDLTLTLPPQVSAYSGINAIAHAVEALYGQGKNPVITLLATEAIRVLANALPEIVADPLNKDARSKALYGAWLCGYCLGSVGMSIHHKLCHALGGSFGLPHAETHTAILPHALAYNAPAVPEAMAILAKVFPDSNGDAIHGLDLLLDRLKVGRALRDLGMEEEDIEKGVDIATDNVYPNPRPVTIIGTHRIIRRAWAGEPATADI</sequence>
<keyword evidence="1" id="KW-0560">Oxidoreductase</keyword>
<feature type="domain" description="Alcohol dehydrogenase iron-type/glycerol dehydrogenase GldA" evidence="3">
    <location>
        <begin position="14"/>
        <end position="155"/>
    </location>
</feature>
<dbReference type="OrthoDB" id="3360544at2759"/>
<dbReference type="InterPro" id="IPR056798">
    <property type="entry name" value="ADH_Fe_C"/>
</dbReference>
<protein>
    <submittedName>
        <fullName evidence="5">Uncharacterized protein</fullName>
    </submittedName>
</protein>
<dbReference type="EMBL" id="CDHN01000001">
    <property type="protein sequence ID" value="CEJ83026.1"/>
    <property type="molecule type" value="Genomic_DNA"/>
</dbReference>
<dbReference type="Gene3D" id="3.40.50.1970">
    <property type="match status" value="1"/>
</dbReference>